<dbReference type="SUPFAM" id="SSF55874">
    <property type="entry name" value="ATPase domain of HSP90 chaperone/DNA topoisomerase II/histidine kinase"/>
    <property type="match status" value="1"/>
</dbReference>
<dbReference type="Pfam" id="PF02518">
    <property type="entry name" value="HATPase_c"/>
    <property type="match status" value="1"/>
</dbReference>
<dbReference type="InterPro" id="IPR003661">
    <property type="entry name" value="HisK_dim/P_dom"/>
</dbReference>
<feature type="transmembrane region" description="Helical" evidence="10">
    <location>
        <begin position="14"/>
        <end position="36"/>
    </location>
</feature>
<dbReference type="InterPro" id="IPR003594">
    <property type="entry name" value="HATPase_dom"/>
</dbReference>
<feature type="transmembrane region" description="Helical" evidence="10">
    <location>
        <begin position="326"/>
        <end position="347"/>
    </location>
</feature>
<evidence type="ECO:0000259" key="12">
    <source>
        <dbReference type="PROSITE" id="PS50885"/>
    </source>
</evidence>
<dbReference type="Proteomes" id="UP000838672">
    <property type="component" value="Unassembled WGS sequence"/>
</dbReference>
<organism evidence="13 14">
    <name type="scientific">Vibrio stylophorae</name>
    <dbReference type="NCBI Taxonomy" id="659351"/>
    <lineage>
        <taxon>Bacteria</taxon>
        <taxon>Pseudomonadati</taxon>
        <taxon>Pseudomonadota</taxon>
        <taxon>Gammaproteobacteria</taxon>
        <taxon>Vibrionales</taxon>
        <taxon>Vibrionaceae</taxon>
        <taxon>Vibrio</taxon>
    </lineage>
</organism>
<dbReference type="GO" id="GO:0016740">
    <property type="term" value="F:transferase activity"/>
    <property type="evidence" value="ECO:0007669"/>
    <property type="project" value="UniProtKB-KW"/>
</dbReference>
<evidence type="ECO:0000256" key="10">
    <source>
        <dbReference type="SAM" id="Phobius"/>
    </source>
</evidence>
<evidence type="ECO:0000256" key="9">
    <source>
        <dbReference type="ARBA" id="ARBA00023012"/>
    </source>
</evidence>
<dbReference type="PRINTS" id="PR00344">
    <property type="entry name" value="BCTRLSENSOR"/>
</dbReference>
<accession>A0ABN8DNQ2</accession>
<keyword evidence="10" id="KW-0472">Membrane</keyword>
<protein>
    <recommendedName>
        <fullName evidence="3">histidine kinase</fullName>
        <ecNumber evidence="3">2.7.13.3</ecNumber>
    </recommendedName>
</protein>
<dbReference type="PROSITE" id="PS50109">
    <property type="entry name" value="HIS_KIN"/>
    <property type="match status" value="1"/>
</dbReference>
<keyword evidence="6" id="KW-0547">Nucleotide-binding</keyword>
<sequence>MINGFAHAPLGKRLTLAFASQTLLTLIIGLVAIVMWHRLDSQVAAISAEQVPAWNAAYQLEKNSTTLQNLLRQRAQSQETQHFQHQNQAIETLIAALESHVLPHNTSSNNRQQSQQQLAALRALIDQQNTLLSQRLNLRASLTQERNRINWLHQDLVDEVQPLVQEIEWHVNRLVSERDQRQSPFELVHEFAVLQELSIRENELMTLVHEIIAQRYQRDLTSAFMYIQVKIEAMQQLSAQLAHYPSTITHRQILDEIINEVKPNGPLQQLLAQDIANQQALATLMPKLDAVLAKLHQQVQQRVSAANQAIQHLDQKTQLQLKTGQWLIIACAGIAVVINLLVMTVLISRRLVGRLNQLSVELSRANLGEKGQPVSISGNDEIGQLGQQLNRFYLQRQEMERTNALSLINQTDACLITCFLDGHIESANPSAMRLLDFEQDPSQLCLWQAFPAHLKTALEALFAPPTQKESSTTLCVGESHLHFALRRFVQSNEPRYMVTITDVTSQEQNRQQLARLVDQKTQDLQRNNAKLAAEIEQHKATQATLMQTQDGLIQAAKMAVVGQAMTSLAHELNQPLAAINNYLYSGKLMIEAQQYSQLPEHFGHIERMSQRMSRIILALRNFAKKSPATNALQSINLTQLVDSATVMVESRANQERIRIINDIPAQCFVQADATQLEQVFVNLLVNALDAVAGQARREIHLFHQHSFGVTQILVCDSGAGFAPALVPQLFTPFTTSKEVGLGLGLSICRSIMQRFDGEIYLASHCHGGACLVLEFKDVTTATSL</sequence>
<feature type="domain" description="Histidine kinase" evidence="11">
    <location>
        <begin position="567"/>
        <end position="779"/>
    </location>
</feature>
<dbReference type="InterPro" id="IPR003660">
    <property type="entry name" value="HAMP_dom"/>
</dbReference>
<comment type="caution">
    <text evidence="13">The sequence shown here is derived from an EMBL/GenBank/DDBJ whole genome shotgun (WGS) entry which is preliminary data.</text>
</comment>
<keyword evidence="8" id="KW-0067">ATP-binding</keyword>
<keyword evidence="4" id="KW-0597">Phosphoprotein</keyword>
<dbReference type="RefSeq" id="WP_237464852.1">
    <property type="nucleotide sequence ID" value="NZ_CAKLDI010000001.1"/>
</dbReference>
<keyword evidence="9" id="KW-0902">Two-component regulatory system</keyword>
<dbReference type="InterPro" id="IPR005467">
    <property type="entry name" value="His_kinase_dom"/>
</dbReference>
<evidence type="ECO:0000256" key="4">
    <source>
        <dbReference type="ARBA" id="ARBA00022553"/>
    </source>
</evidence>
<evidence type="ECO:0000256" key="5">
    <source>
        <dbReference type="ARBA" id="ARBA00022679"/>
    </source>
</evidence>
<keyword evidence="14" id="KW-1185">Reference proteome</keyword>
<name>A0ABN8DNQ2_9VIBR</name>
<dbReference type="EC" id="2.7.13.3" evidence="3"/>
<dbReference type="CDD" id="cd00082">
    <property type="entry name" value="HisKA"/>
    <property type="match status" value="1"/>
</dbReference>
<evidence type="ECO:0000256" key="3">
    <source>
        <dbReference type="ARBA" id="ARBA00012438"/>
    </source>
</evidence>
<dbReference type="SUPFAM" id="SSF47384">
    <property type="entry name" value="Homodimeric domain of signal transducing histidine kinase"/>
    <property type="match status" value="1"/>
</dbReference>
<keyword evidence="10" id="KW-1133">Transmembrane helix</keyword>
<proteinExistence type="predicted"/>
<dbReference type="Gene3D" id="1.10.287.130">
    <property type="match status" value="1"/>
</dbReference>
<dbReference type="Pfam" id="PF00672">
    <property type="entry name" value="HAMP"/>
    <property type="match status" value="1"/>
</dbReference>
<evidence type="ECO:0000313" key="13">
    <source>
        <dbReference type="EMBL" id="CAH0532806.1"/>
    </source>
</evidence>
<evidence type="ECO:0000256" key="7">
    <source>
        <dbReference type="ARBA" id="ARBA00022777"/>
    </source>
</evidence>
<evidence type="ECO:0000259" key="11">
    <source>
        <dbReference type="PROSITE" id="PS50109"/>
    </source>
</evidence>
<evidence type="ECO:0000256" key="8">
    <source>
        <dbReference type="ARBA" id="ARBA00022840"/>
    </source>
</evidence>
<evidence type="ECO:0000256" key="1">
    <source>
        <dbReference type="ARBA" id="ARBA00000085"/>
    </source>
</evidence>
<dbReference type="SMART" id="SM00387">
    <property type="entry name" value="HATPase_c"/>
    <property type="match status" value="1"/>
</dbReference>
<reference evidence="13" key="1">
    <citation type="submission" date="2021-11" db="EMBL/GenBank/DDBJ databases">
        <authorList>
            <person name="Rodrigo-Torres L."/>
            <person name="Arahal R. D."/>
            <person name="Lucena T."/>
        </authorList>
    </citation>
    <scope>NUCLEOTIDE SEQUENCE</scope>
    <source>
        <strain evidence="13">CECT 7929</strain>
    </source>
</reference>
<keyword evidence="10" id="KW-0812">Transmembrane</keyword>
<dbReference type="PIRSF" id="PIRSF037119">
    <property type="entry name" value="STHK_PgtB"/>
    <property type="match status" value="1"/>
</dbReference>
<dbReference type="InterPro" id="IPR036097">
    <property type="entry name" value="HisK_dim/P_sf"/>
</dbReference>
<dbReference type="EMBL" id="CAKLDI010000001">
    <property type="protein sequence ID" value="CAH0532806.1"/>
    <property type="molecule type" value="Genomic_DNA"/>
</dbReference>
<dbReference type="PANTHER" id="PTHR43065:SF10">
    <property type="entry name" value="PEROXIDE STRESS-ACTIVATED HISTIDINE KINASE MAK3"/>
    <property type="match status" value="1"/>
</dbReference>
<dbReference type="PROSITE" id="PS50885">
    <property type="entry name" value="HAMP"/>
    <property type="match status" value="1"/>
</dbReference>
<gene>
    <name evidence="13" type="primary">sasA_1</name>
    <name evidence="13" type="ORF">VST7929_00653</name>
</gene>
<dbReference type="Gene3D" id="3.30.565.10">
    <property type="entry name" value="Histidine kinase-like ATPase, C-terminal domain"/>
    <property type="match status" value="1"/>
</dbReference>
<dbReference type="InterPro" id="IPR036890">
    <property type="entry name" value="HATPase_C_sf"/>
</dbReference>
<keyword evidence="5 13" id="KW-0808">Transferase</keyword>
<keyword evidence="7" id="KW-0418">Kinase</keyword>
<dbReference type="InterPro" id="IPR017116">
    <property type="entry name" value="Sig_transdc_His_kinase_PgtB"/>
</dbReference>
<evidence type="ECO:0000313" key="14">
    <source>
        <dbReference type="Proteomes" id="UP000838672"/>
    </source>
</evidence>
<dbReference type="Gene3D" id="6.10.340.10">
    <property type="match status" value="1"/>
</dbReference>
<evidence type="ECO:0000256" key="2">
    <source>
        <dbReference type="ARBA" id="ARBA00004370"/>
    </source>
</evidence>
<comment type="subcellular location">
    <subcellularLocation>
        <location evidence="2">Membrane</location>
    </subcellularLocation>
</comment>
<evidence type="ECO:0000256" key="6">
    <source>
        <dbReference type="ARBA" id="ARBA00022741"/>
    </source>
</evidence>
<dbReference type="PANTHER" id="PTHR43065">
    <property type="entry name" value="SENSOR HISTIDINE KINASE"/>
    <property type="match status" value="1"/>
</dbReference>
<comment type="catalytic activity">
    <reaction evidence="1">
        <text>ATP + protein L-histidine = ADP + protein N-phospho-L-histidine.</text>
        <dbReference type="EC" id="2.7.13.3"/>
    </reaction>
</comment>
<dbReference type="InterPro" id="IPR004358">
    <property type="entry name" value="Sig_transdc_His_kin-like_C"/>
</dbReference>
<feature type="domain" description="HAMP" evidence="12">
    <location>
        <begin position="349"/>
        <end position="401"/>
    </location>
</feature>